<dbReference type="SUPFAM" id="SSF57184">
    <property type="entry name" value="Growth factor receptor domain"/>
    <property type="match status" value="1"/>
</dbReference>
<dbReference type="SMART" id="SM00179">
    <property type="entry name" value="EGF_CA"/>
    <property type="match status" value="2"/>
</dbReference>
<dbReference type="PROSITE" id="PS50026">
    <property type="entry name" value="EGF_3"/>
    <property type="match status" value="2"/>
</dbReference>
<feature type="disulfide bond" evidence="5">
    <location>
        <begin position="25"/>
        <end position="42"/>
    </location>
</feature>
<feature type="chain" id="PRO_5041967577" evidence="6">
    <location>
        <begin position="20"/>
        <end position="478"/>
    </location>
</feature>
<dbReference type="PROSITE" id="PS01186">
    <property type="entry name" value="EGF_2"/>
    <property type="match status" value="1"/>
</dbReference>
<feature type="domain" description="EGF-like" evidence="7">
    <location>
        <begin position="16"/>
        <end position="54"/>
    </location>
</feature>
<comment type="caution">
    <text evidence="9">The sequence shown here is derived from an EMBL/GenBank/DDBJ whole genome shotgun (WGS) entry which is preliminary data.</text>
</comment>
<dbReference type="Pfam" id="PF00008">
    <property type="entry name" value="EGF"/>
    <property type="match status" value="1"/>
</dbReference>
<keyword evidence="4 5" id="KW-1015">Disulfide bond</keyword>
<keyword evidence="10" id="KW-1185">Reference proteome</keyword>
<dbReference type="SMART" id="SM00584">
    <property type="entry name" value="TLDc"/>
    <property type="match status" value="1"/>
</dbReference>
<dbReference type="SUPFAM" id="SSF49899">
    <property type="entry name" value="Concanavalin A-like lectins/glucanases"/>
    <property type="match status" value="1"/>
</dbReference>
<dbReference type="Pfam" id="PF12947">
    <property type="entry name" value="EGF_3"/>
    <property type="match status" value="1"/>
</dbReference>
<feature type="domain" description="EGF-like" evidence="7">
    <location>
        <begin position="56"/>
        <end position="97"/>
    </location>
</feature>
<proteinExistence type="predicted"/>
<dbReference type="Pfam" id="PF07534">
    <property type="entry name" value="TLD"/>
    <property type="match status" value="1"/>
</dbReference>
<dbReference type="SMART" id="SM00181">
    <property type="entry name" value="EGF"/>
    <property type="match status" value="2"/>
</dbReference>
<keyword evidence="1 5" id="KW-0245">EGF-like domain</keyword>
<dbReference type="PROSITE" id="PS00010">
    <property type="entry name" value="ASX_HYDROXYL"/>
    <property type="match status" value="1"/>
</dbReference>
<evidence type="ECO:0000259" key="8">
    <source>
        <dbReference type="PROSITE" id="PS51886"/>
    </source>
</evidence>
<dbReference type="InterPro" id="IPR009030">
    <property type="entry name" value="Growth_fac_rcpt_cys_sf"/>
</dbReference>
<evidence type="ECO:0000313" key="9">
    <source>
        <dbReference type="EMBL" id="KAK2564497.1"/>
    </source>
</evidence>
<dbReference type="InterPro" id="IPR000742">
    <property type="entry name" value="EGF"/>
</dbReference>
<dbReference type="PANTHER" id="PTHR12916:SF4">
    <property type="entry name" value="UNINFLATABLE, ISOFORM C"/>
    <property type="match status" value="1"/>
</dbReference>
<dbReference type="AlphaFoldDB" id="A0AAD9V840"/>
<dbReference type="PANTHER" id="PTHR12916">
    <property type="entry name" value="CYTOCHROME C OXIDASE POLYPEPTIDE VIC-2"/>
    <property type="match status" value="1"/>
</dbReference>
<dbReference type="CDD" id="cd00054">
    <property type="entry name" value="EGF_CA"/>
    <property type="match status" value="2"/>
</dbReference>
<evidence type="ECO:0000313" key="10">
    <source>
        <dbReference type="Proteomes" id="UP001249851"/>
    </source>
</evidence>
<dbReference type="Proteomes" id="UP001249851">
    <property type="component" value="Unassembled WGS sequence"/>
</dbReference>
<reference evidence="9" key="2">
    <citation type="journal article" date="2023" name="Science">
        <title>Genomic signatures of disease resistance in endangered staghorn corals.</title>
        <authorList>
            <person name="Vollmer S.V."/>
            <person name="Selwyn J.D."/>
            <person name="Despard B.A."/>
            <person name="Roesel C.L."/>
        </authorList>
    </citation>
    <scope>NUCLEOTIDE SEQUENCE</scope>
    <source>
        <strain evidence="9">K2</strain>
    </source>
</reference>
<dbReference type="InterPro" id="IPR006571">
    <property type="entry name" value="TLDc_dom"/>
</dbReference>
<dbReference type="Gene3D" id="2.10.25.10">
    <property type="entry name" value="Laminin"/>
    <property type="match status" value="2"/>
</dbReference>
<dbReference type="FunFam" id="2.10.25.10:FF:000038">
    <property type="entry name" value="Fibrillin 2"/>
    <property type="match status" value="1"/>
</dbReference>
<protein>
    <submittedName>
        <fullName evidence="9">Sushi</fullName>
    </submittedName>
</protein>
<feature type="signal peptide" evidence="6">
    <location>
        <begin position="1"/>
        <end position="19"/>
    </location>
</feature>
<gene>
    <name evidence="9" type="ORF">P5673_011939</name>
</gene>
<dbReference type="PROSITE" id="PS51886">
    <property type="entry name" value="TLDC"/>
    <property type="match status" value="1"/>
</dbReference>
<reference evidence="9" key="1">
    <citation type="journal article" date="2023" name="G3 (Bethesda)">
        <title>Whole genome assembly and annotation of the endangered Caribbean coral Acropora cervicornis.</title>
        <authorList>
            <person name="Selwyn J.D."/>
            <person name="Vollmer S.V."/>
        </authorList>
    </citation>
    <scope>NUCLEOTIDE SEQUENCE</scope>
    <source>
        <strain evidence="9">K2</strain>
    </source>
</reference>
<dbReference type="InterPro" id="IPR000152">
    <property type="entry name" value="EGF-type_Asp/Asn_hydroxyl_site"/>
</dbReference>
<evidence type="ECO:0000256" key="5">
    <source>
        <dbReference type="PROSITE-ProRule" id="PRU00076"/>
    </source>
</evidence>
<dbReference type="EMBL" id="JARQWQ010000022">
    <property type="protein sequence ID" value="KAK2564497.1"/>
    <property type="molecule type" value="Genomic_DNA"/>
</dbReference>
<evidence type="ECO:0000256" key="2">
    <source>
        <dbReference type="ARBA" id="ARBA00022729"/>
    </source>
</evidence>
<feature type="disulfide bond" evidence="5">
    <location>
        <begin position="44"/>
        <end position="53"/>
    </location>
</feature>
<dbReference type="PROSITE" id="PS51257">
    <property type="entry name" value="PROKAR_LIPOPROTEIN"/>
    <property type="match status" value="1"/>
</dbReference>
<accession>A0AAD9V840</accession>
<evidence type="ECO:0000259" key="7">
    <source>
        <dbReference type="PROSITE" id="PS50026"/>
    </source>
</evidence>
<evidence type="ECO:0000256" key="1">
    <source>
        <dbReference type="ARBA" id="ARBA00022536"/>
    </source>
</evidence>
<feature type="domain" description="TLDc" evidence="8">
    <location>
        <begin position="301"/>
        <end position="478"/>
    </location>
</feature>
<keyword evidence="2 6" id="KW-0732">Signal</keyword>
<dbReference type="InterPro" id="IPR013320">
    <property type="entry name" value="ConA-like_dom_sf"/>
</dbReference>
<dbReference type="GO" id="GO:0005509">
    <property type="term" value="F:calcium ion binding"/>
    <property type="evidence" value="ECO:0007669"/>
    <property type="project" value="InterPro"/>
</dbReference>
<dbReference type="InterPro" id="IPR001881">
    <property type="entry name" value="EGF-like_Ca-bd_dom"/>
</dbReference>
<dbReference type="PROSITE" id="PS01187">
    <property type="entry name" value="EGF_CA"/>
    <property type="match status" value="1"/>
</dbReference>
<evidence type="ECO:0000256" key="6">
    <source>
        <dbReference type="SAM" id="SignalP"/>
    </source>
</evidence>
<dbReference type="Gene3D" id="2.60.120.200">
    <property type="match status" value="1"/>
</dbReference>
<dbReference type="InterPro" id="IPR018097">
    <property type="entry name" value="EGF_Ca-bd_CS"/>
</dbReference>
<keyword evidence="3" id="KW-0677">Repeat</keyword>
<dbReference type="InterPro" id="IPR024731">
    <property type="entry name" value="NELL2-like_EGF"/>
</dbReference>
<evidence type="ECO:0000256" key="3">
    <source>
        <dbReference type="ARBA" id="ARBA00022737"/>
    </source>
</evidence>
<evidence type="ECO:0000256" key="4">
    <source>
        <dbReference type="ARBA" id="ARBA00023157"/>
    </source>
</evidence>
<dbReference type="Pfam" id="PF13385">
    <property type="entry name" value="Laminin_G_3"/>
    <property type="match status" value="1"/>
</dbReference>
<comment type="caution">
    <text evidence="5">Lacks conserved residue(s) required for the propagation of feature annotation.</text>
</comment>
<sequence length="478" mass="52522">MATPKTLIILLLLLGVISACPDGPCKNNGTCQSGYTDKGYRCLCPPQWTSHRCDKDVNECQNGQTNLCDKDAICTNIKGSYSCHCKQGFVGNGFTCASIIPHPSAWFPLNGTYKTSEIENRTTSGFNQGAVHLSLGPDGTQNGSSAGSITFSDSNSELDIGVSITILFWLYTYDNNAEMTFLQYKGIKLVVNHTKLTLTLPEPSISNGLTGTLAEKGWTFVGVSYNKTTAEAKLWIDGNIVNPKNLAANFDSNGAQTLTLGGDNFKGKITQLMVFNLTMTQEQIREIKGRMKLPAMIFNSAIISNNSFYSAELASFLAPVVGQMESKWNLCYNAIANNWDLQQFHKNCDNKNHTVTIIEKEPYIFGGYTDIPWESSKSPTYGETLKAFIFSLKNKEALPPFKCLAKDKQKAIYKRSRFGPSFGEGPCISIKSARDQSRAVICEPYSVPTEVSKAKPQSALVGSDAFFSPDNYEVFYLA</sequence>
<name>A0AAD9V840_ACRCE</name>
<organism evidence="9 10">
    <name type="scientific">Acropora cervicornis</name>
    <name type="common">Staghorn coral</name>
    <dbReference type="NCBI Taxonomy" id="6130"/>
    <lineage>
        <taxon>Eukaryota</taxon>
        <taxon>Metazoa</taxon>
        <taxon>Cnidaria</taxon>
        <taxon>Anthozoa</taxon>
        <taxon>Hexacorallia</taxon>
        <taxon>Scleractinia</taxon>
        <taxon>Astrocoeniina</taxon>
        <taxon>Acroporidae</taxon>
        <taxon>Acropora</taxon>
    </lineage>
</organism>